<sequence>MKKYLFLNILCFLGMLATAQNTQKLPFKGVIGNSEYRIYIKMNLYENNVTVPGQEIFGELPGFMGDSIDSRKWLFTSAKIHKNTARLEITNDYGSEDLVATLTLNKDNTYTLQQVEGSNMKIARQRKWKKLPKTLVFISKE</sequence>
<dbReference type="OrthoDB" id="1086519at2"/>
<comment type="caution">
    <text evidence="2">The sequence shown here is derived from an EMBL/GenBank/DDBJ whole genome shotgun (WGS) entry which is preliminary data.</text>
</comment>
<feature type="signal peptide" evidence="1">
    <location>
        <begin position="1"/>
        <end position="19"/>
    </location>
</feature>
<reference evidence="2 3" key="1">
    <citation type="submission" date="2014-07" db="EMBL/GenBank/DDBJ databases">
        <authorList>
            <person name="McCorrison J."/>
            <person name="Sanka R."/>
            <person name="Torralba M."/>
            <person name="Gillis M."/>
            <person name="Haft D.H."/>
            <person name="Methe B."/>
            <person name="Sutton G."/>
            <person name="Nelson K.E."/>
        </authorList>
    </citation>
    <scope>NUCLEOTIDE SEQUENCE [LARGE SCALE GENOMIC DNA]</scope>
    <source>
        <strain evidence="2 3">DNF00853</strain>
    </source>
</reference>
<organism evidence="2 3">
    <name type="scientific">Hoylesella buccalis DNF00853</name>
    <dbReference type="NCBI Taxonomy" id="1401074"/>
    <lineage>
        <taxon>Bacteria</taxon>
        <taxon>Pseudomonadati</taxon>
        <taxon>Bacteroidota</taxon>
        <taxon>Bacteroidia</taxon>
        <taxon>Bacteroidales</taxon>
        <taxon>Prevotellaceae</taxon>
        <taxon>Hoylesella</taxon>
    </lineage>
</organism>
<evidence type="ECO:0000313" key="2">
    <source>
        <dbReference type="EMBL" id="KGF33688.1"/>
    </source>
</evidence>
<gene>
    <name evidence="2" type="ORF">HMPREF2137_10650</name>
</gene>
<dbReference type="AlphaFoldDB" id="A0A095ZG74"/>
<protein>
    <submittedName>
        <fullName evidence="2">Uncharacterized protein</fullName>
    </submittedName>
</protein>
<dbReference type="RefSeq" id="WP_023056689.1">
    <property type="nucleotide sequence ID" value="NZ_JRNN01000079.1"/>
</dbReference>
<proteinExistence type="predicted"/>
<keyword evidence="1" id="KW-0732">Signal</keyword>
<feature type="chain" id="PRO_5001916007" evidence="1">
    <location>
        <begin position="20"/>
        <end position="141"/>
    </location>
</feature>
<evidence type="ECO:0000313" key="3">
    <source>
        <dbReference type="Proteomes" id="UP000029556"/>
    </source>
</evidence>
<accession>A0A095ZG74</accession>
<dbReference type="EMBL" id="JRNN01000079">
    <property type="protein sequence ID" value="KGF33688.1"/>
    <property type="molecule type" value="Genomic_DNA"/>
</dbReference>
<name>A0A095ZG74_9BACT</name>
<dbReference type="Proteomes" id="UP000029556">
    <property type="component" value="Unassembled WGS sequence"/>
</dbReference>
<evidence type="ECO:0000256" key="1">
    <source>
        <dbReference type="SAM" id="SignalP"/>
    </source>
</evidence>